<dbReference type="PANTHER" id="PTHR33993:SF1">
    <property type="entry name" value="GLYOXALASE FAMILY PROTEIN"/>
    <property type="match status" value="1"/>
</dbReference>
<dbReference type="InterPro" id="IPR029068">
    <property type="entry name" value="Glyas_Bleomycin-R_OHBP_Dase"/>
</dbReference>
<dbReference type="PROSITE" id="PS51819">
    <property type="entry name" value="VOC"/>
    <property type="match status" value="1"/>
</dbReference>
<sequence length="107" mass="11798">MKIDYIEFSSPDLPATQRFFRDAFDWGFKDYGPEYQEITDGGVDGGIAAGPLAPPLVVLWTDDIEAAQARVRAAGGEITRPIFAFPGGQRFHFREPGGTEMAIWSDT</sequence>
<dbReference type="RefSeq" id="WP_377745150.1">
    <property type="nucleotide sequence ID" value="NZ_JBHRXJ010000010.1"/>
</dbReference>
<dbReference type="InterPro" id="IPR004360">
    <property type="entry name" value="Glyas_Fos-R_dOase_dom"/>
</dbReference>
<keyword evidence="3" id="KW-1185">Reference proteome</keyword>
<dbReference type="InterPro" id="IPR037523">
    <property type="entry name" value="VOC_core"/>
</dbReference>
<dbReference type="Proteomes" id="UP001595721">
    <property type="component" value="Unassembled WGS sequence"/>
</dbReference>
<evidence type="ECO:0000313" key="3">
    <source>
        <dbReference type="Proteomes" id="UP001595721"/>
    </source>
</evidence>
<name>A0ABV7R7K8_9RHOB</name>
<evidence type="ECO:0000259" key="1">
    <source>
        <dbReference type="PROSITE" id="PS51819"/>
    </source>
</evidence>
<dbReference type="Pfam" id="PF00903">
    <property type="entry name" value="Glyoxalase"/>
    <property type="match status" value="1"/>
</dbReference>
<evidence type="ECO:0000313" key="2">
    <source>
        <dbReference type="EMBL" id="MFC3529266.1"/>
    </source>
</evidence>
<accession>A0ABV7R7K8</accession>
<gene>
    <name evidence="2" type="ORF">ACFOMH_13885</name>
</gene>
<protein>
    <submittedName>
        <fullName evidence="2">VOC family protein</fullName>
    </submittedName>
</protein>
<dbReference type="Gene3D" id="3.10.180.10">
    <property type="entry name" value="2,3-Dihydroxybiphenyl 1,2-Dioxygenase, domain 1"/>
    <property type="match status" value="1"/>
</dbReference>
<proteinExistence type="predicted"/>
<organism evidence="2 3">
    <name type="scientific">Paracoccus mangrovi</name>
    <dbReference type="NCBI Taxonomy" id="1715645"/>
    <lineage>
        <taxon>Bacteria</taxon>
        <taxon>Pseudomonadati</taxon>
        <taxon>Pseudomonadota</taxon>
        <taxon>Alphaproteobacteria</taxon>
        <taxon>Rhodobacterales</taxon>
        <taxon>Paracoccaceae</taxon>
        <taxon>Paracoccus</taxon>
    </lineage>
</organism>
<dbReference type="EMBL" id="JBHRXJ010000010">
    <property type="protein sequence ID" value="MFC3529266.1"/>
    <property type="molecule type" value="Genomic_DNA"/>
</dbReference>
<reference evidence="3" key="1">
    <citation type="journal article" date="2019" name="Int. J. Syst. Evol. Microbiol.">
        <title>The Global Catalogue of Microorganisms (GCM) 10K type strain sequencing project: providing services to taxonomists for standard genome sequencing and annotation.</title>
        <authorList>
            <consortium name="The Broad Institute Genomics Platform"/>
            <consortium name="The Broad Institute Genome Sequencing Center for Infectious Disease"/>
            <person name="Wu L."/>
            <person name="Ma J."/>
        </authorList>
    </citation>
    <scope>NUCLEOTIDE SEQUENCE [LARGE SCALE GENOMIC DNA]</scope>
    <source>
        <strain evidence="3">KCTC 42899</strain>
    </source>
</reference>
<comment type="caution">
    <text evidence="2">The sequence shown here is derived from an EMBL/GenBank/DDBJ whole genome shotgun (WGS) entry which is preliminary data.</text>
</comment>
<feature type="domain" description="VOC" evidence="1">
    <location>
        <begin position="2"/>
        <end position="106"/>
    </location>
</feature>
<dbReference type="SUPFAM" id="SSF54593">
    <property type="entry name" value="Glyoxalase/Bleomycin resistance protein/Dihydroxybiphenyl dioxygenase"/>
    <property type="match status" value="1"/>
</dbReference>
<dbReference type="PANTHER" id="PTHR33993">
    <property type="entry name" value="GLYOXALASE-RELATED"/>
    <property type="match status" value="1"/>
</dbReference>
<dbReference type="InterPro" id="IPR052164">
    <property type="entry name" value="Anthracycline_SecMetBiosynth"/>
</dbReference>